<dbReference type="Proteomes" id="UP000008703">
    <property type="component" value="Plasmid pSTRVI02"/>
</dbReference>
<reference evidence="2" key="1">
    <citation type="submission" date="2011-08" db="EMBL/GenBank/DDBJ databases">
        <title>Complete sequence of plasmid 2 of Streptomyces violaceusniger Tu 4113.</title>
        <authorList>
            <consortium name="US DOE Joint Genome Institute"/>
            <person name="Lucas S."/>
            <person name="Han J."/>
            <person name="Lapidus A."/>
            <person name="Cheng J.-F."/>
            <person name="Goodwin L."/>
            <person name="Pitluck S."/>
            <person name="Peters L."/>
            <person name="Ivanova N."/>
            <person name="Daligault H."/>
            <person name="Detter J.C."/>
            <person name="Han C."/>
            <person name="Tapia R."/>
            <person name="Land M."/>
            <person name="Hauser L."/>
            <person name="Kyrpides N."/>
            <person name="Ivanova N."/>
            <person name="Pagani I."/>
            <person name="Hagen A."/>
            <person name="Katz L."/>
            <person name="Fiedler H.-P."/>
            <person name="Keasling J."/>
            <person name="Fortman J."/>
            <person name="Woyke T."/>
        </authorList>
    </citation>
    <scope>NUCLEOTIDE SEQUENCE [LARGE SCALE GENOMIC DNA]</scope>
    <source>
        <strain evidence="2">Tu 4113</strain>
        <plasmid evidence="2">pSTRVI02</plasmid>
    </source>
</reference>
<dbReference type="RefSeq" id="WP_014043823.1">
    <property type="nucleotide sequence ID" value="NC_015952.1"/>
</dbReference>
<evidence type="ECO:0000313" key="3">
    <source>
        <dbReference type="Proteomes" id="UP000008703"/>
    </source>
</evidence>
<evidence type="ECO:0000313" key="2">
    <source>
        <dbReference type="EMBL" id="AEM88888.1"/>
    </source>
</evidence>
<geneLocation type="plasmid" evidence="2 3">
    <name>pSTRVI02</name>
</geneLocation>
<dbReference type="KEGG" id="svl:Strvi_0112"/>
<keyword evidence="3" id="KW-1185">Reference proteome</keyword>
<sequence>MSSENETTESAEGAGSKAAASSGTNKRQSPWVRKDTWYGAKARADEAGADFAADMRDLVTAYADGQFDIDPREIPEKDPSRAGRALFPTEDGWKRAKARAYREHGASGSVLAECIALRYMKGQVKVQRTVTVTEAQPVRRNLLNQDGGDGKGSGSPKKA</sequence>
<name>G2PHT7_STRV4</name>
<feature type="compositionally biased region" description="Basic and acidic residues" evidence="1">
    <location>
        <begin position="69"/>
        <end position="81"/>
    </location>
</feature>
<dbReference type="EMBL" id="CP002996">
    <property type="protein sequence ID" value="AEM88888.1"/>
    <property type="molecule type" value="Genomic_DNA"/>
</dbReference>
<protein>
    <submittedName>
        <fullName evidence="2">Uncharacterized protein</fullName>
    </submittedName>
</protein>
<proteinExistence type="predicted"/>
<feature type="region of interest" description="Disordered" evidence="1">
    <location>
        <begin position="69"/>
        <end position="88"/>
    </location>
</feature>
<evidence type="ECO:0000256" key="1">
    <source>
        <dbReference type="SAM" id="MobiDB-lite"/>
    </source>
</evidence>
<feature type="compositionally biased region" description="Low complexity" evidence="1">
    <location>
        <begin position="10"/>
        <end position="23"/>
    </location>
</feature>
<gene>
    <name evidence="2" type="ORF">Strvi_0112</name>
</gene>
<dbReference type="AlphaFoldDB" id="G2PHT7"/>
<keyword evidence="2" id="KW-0614">Plasmid</keyword>
<dbReference type="HOGENOM" id="CLU_1659806_0_0_11"/>
<feature type="region of interest" description="Disordered" evidence="1">
    <location>
        <begin position="1"/>
        <end position="38"/>
    </location>
</feature>
<accession>G2PHT7</accession>
<organism evidence="2 3">
    <name type="scientific">Streptomyces violaceusniger (strain Tu 4113)</name>
    <dbReference type="NCBI Taxonomy" id="653045"/>
    <lineage>
        <taxon>Bacteria</taxon>
        <taxon>Bacillati</taxon>
        <taxon>Actinomycetota</taxon>
        <taxon>Actinomycetes</taxon>
        <taxon>Kitasatosporales</taxon>
        <taxon>Streptomycetaceae</taxon>
        <taxon>Streptomyces</taxon>
        <taxon>Streptomyces violaceusniger group</taxon>
    </lineage>
</organism>
<feature type="region of interest" description="Disordered" evidence="1">
    <location>
        <begin position="137"/>
        <end position="159"/>
    </location>
</feature>